<dbReference type="PANTHER" id="PTHR45784:SF3">
    <property type="entry name" value="C-TYPE LECTIN DOMAIN FAMILY 4 MEMBER K-LIKE-RELATED"/>
    <property type="match status" value="1"/>
</dbReference>
<protein>
    <recommendedName>
        <fullName evidence="1">C-type lectin domain-containing protein</fullName>
    </recommendedName>
</protein>
<dbReference type="PANTHER" id="PTHR45784">
    <property type="entry name" value="C-TYPE LECTIN DOMAIN FAMILY 20 MEMBER A-RELATED"/>
    <property type="match status" value="1"/>
</dbReference>
<dbReference type="Ensembl" id="ENSDLAT00005006569.2">
    <property type="protein sequence ID" value="ENSDLAP00005006129.2"/>
    <property type="gene ID" value="ENSDLAG00005003089.2"/>
</dbReference>
<organism evidence="2 3">
    <name type="scientific">Dicentrarchus labrax</name>
    <name type="common">European seabass</name>
    <name type="synonym">Morone labrax</name>
    <dbReference type="NCBI Taxonomy" id="13489"/>
    <lineage>
        <taxon>Eukaryota</taxon>
        <taxon>Metazoa</taxon>
        <taxon>Chordata</taxon>
        <taxon>Craniata</taxon>
        <taxon>Vertebrata</taxon>
        <taxon>Euteleostomi</taxon>
        <taxon>Actinopterygii</taxon>
        <taxon>Neopterygii</taxon>
        <taxon>Teleostei</taxon>
        <taxon>Neoteleostei</taxon>
        <taxon>Acanthomorphata</taxon>
        <taxon>Eupercaria</taxon>
        <taxon>Moronidae</taxon>
        <taxon>Dicentrarchus</taxon>
    </lineage>
</organism>
<dbReference type="AlphaFoldDB" id="A0A8C4GGP2"/>
<dbReference type="InterPro" id="IPR001304">
    <property type="entry name" value="C-type_lectin-like"/>
</dbReference>
<dbReference type="PROSITE" id="PS50041">
    <property type="entry name" value="C_TYPE_LECTIN_2"/>
    <property type="match status" value="1"/>
</dbReference>
<dbReference type="Pfam" id="PF00059">
    <property type="entry name" value="Lectin_C"/>
    <property type="match status" value="1"/>
</dbReference>
<dbReference type="Gene3D" id="3.10.100.10">
    <property type="entry name" value="Mannose-Binding Protein A, subunit A"/>
    <property type="match status" value="1"/>
</dbReference>
<dbReference type="Proteomes" id="UP000694389">
    <property type="component" value="Unassembled WGS sequence"/>
</dbReference>
<sequence>SGKLQFMGSSFFLSKDGTNFVFVNESKTWTEAQSYCREHYTDLASVRNQTENEQITGGRDLWIGLYRDSWKWSDGSAHSFSNWNTDTNQPNGGLLEPCVTSYSGKWEEWPCSTRWFFVCYDGELRSTIVFINSIYTKKCINSIFIL</sequence>
<feature type="domain" description="C-type lectin" evidence="1">
    <location>
        <begin position="15"/>
        <end position="120"/>
    </location>
</feature>
<dbReference type="InterPro" id="IPR016186">
    <property type="entry name" value="C-type_lectin-like/link_sf"/>
</dbReference>
<dbReference type="InterPro" id="IPR016187">
    <property type="entry name" value="CTDL_fold"/>
</dbReference>
<name>A0A8C4GGP2_DICLA</name>
<reference evidence="2" key="2">
    <citation type="submission" date="2025-09" db="UniProtKB">
        <authorList>
            <consortium name="Ensembl"/>
        </authorList>
    </citation>
    <scope>IDENTIFICATION</scope>
</reference>
<evidence type="ECO:0000313" key="2">
    <source>
        <dbReference type="Ensembl" id="ENSDLAP00005006129.2"/>
    </source>
</evidence>
<dbReference type="SUPFAM" id="SSF56436">
    <property type="entry name" value="C-type lectin-like"/>
    <property type="match status" value="1"/>
</dbReference>
<dbReference type="GeneTree" id="ENSGT01100000263473"/>
<proteinExistence type="predicted"/>
<evidence type="ECO:0000313" key="3">
    <source>
        <dbReference type="Proteomes" id="UP000694389"/>
    </source>
</evidence>
<reference evidence="2" key="1">
    <citation type="submission" date="2025-08" db="UniProtKB">
        <authorList>
            <consortium name="Ensembl"/>
        </authorList>
    </citation>
    <scope>IDENTIFICATION</scope>
</reference>
<keyword evidence="3" id="KW-1185">Reference proteome</keyword>
<accession>A0A8C4GGP2</accession>
<dbReference type="SMART" id="SM00034">
    <property type="entry name" value="CLECT"/>
    <property type="match status" value="1"/>
</dbReference>
<evidence type="ECO:0000259" key="1">
    <source>
        <dbReference type="PROSITE" id="PS50041"/>
    </source>
</evidence>